<keyword evidence="1" id="KW-0812">Transmembrane</keyword>
<dbReference type="RefSeq" id="WP_010856372.1">
    <property type="nucleotide sequence ID" value="NZ_AQHR01000110.1"/>
</dbReference>
<feature type="transmembrane region" description="Helical" evidence="1">
    <location>
        <begin position="9"/>
        <end position="27"/>
    </location>
</feature>
<evidence type="ECO:0000313" key="2">
    <source>
        <dbReference type="EMBL" id="EON75088.1"/>
    </source>
</evidence>
<evidence type="ECO:0000313" key="3">
    <source>
        <dbReference type="Proteomes" id="UP000013909"/>
    </source>
</evidence>
<evidence type="ECO:0000256" key="1">
    <source>
        <dbReference type="SAM" id="Phobius"/>
    </source>
</evidence>
<accession>R7ZLX4</accession>
<dbReference type="STRING" id="1232681.ADIS_4259"/>
<name>R7ZLX4_9BACT</name>
<gene>
    <name evidence="2" type="ORF">ADIS_4259</name>
</gene>
<keyword evidence="3" id="KW-1185">Reference proteome</keyword>
<proteinExistence type="predicted"/>
<organism evidence="2 3">
    <name type="scientific">Lunatimonas lonarensis</name>
    <dbReference type="NCBI Taxonomy" id="1232681"/>
    <lineage>
        <taxon>Bacteria</taxon>
        <taxon>Pseudomonadati</taxon>
        <taxon>Bacteroidota</taxon>
        <taxon>Cytophagia</taxon>
        <taxon>Cytophagales</taxon>
        <taxon>Cyclobacteriaceae</taxon>
    </lineage>
</organism>
<dbReference type="Proteomes" id="UP000013909">
    <property type="component" value="Unassembled WGS sequence"/>
</dbReference>
<feature type="transmembrane region" description="Helical" evidence="1">
    <location>
        <begin position="33"/>
        <end position="53"/>
    </location>
</feature>
<keyword evidence="1" id="KW-1133">Transmembrane helix</keyword>
<keyword evidence="1" id="KW-0472">Membrane</keyword>
<dbReference type="AlphaFoldDB" id="R7ZLX4"/>
<protein>
    <submittedName>
        <fullName evidence="2">Uncharacterized protein</fullName>
    </submittedName>
</protein>
<sequence>MRRIILKPAVGIASLSLMFMWLMPFGIFDFTELGFYICVVLAVSLEFSIRATLKKYQKDFLGKLK</sequence>
<reference evidence="2 3" key="1">
    <citation type="submission" date="2013-02" db="EMBL/GenBank/DDBJ databases">
        <title>A novel strain isolated from Lonar lake, Maharashtra, India.</title>
        <authorList>
            <person name="Singh A."/>
        </authorList>
    </citation>
    <scope>NUCLEOTIDE SEQUENCE [LARGE SCALE GENOMIC DNA]</scope>
    <source>
        <strain evidence="2 3">AK24</strain>
    </source>
</reference>
<dbReference type="EMBL" id="AQHR01000110">
    <property type="protein sequence ID" value="EON75088.1"/>
    <property type="molecule type" value="Genomic_DNA"/>
</dbReference>
<comment type="caution">
    <text evidence="2">The sequence shown here is derived from an EMBL/GenBank/DDBJ whole genome shotgun (WGS) entry which is preliminary data.</text>
</comment>